<evidence type="ECO:0000256" key="9">
    <source>
        <dbReference type="ARBA" id="ARBA00023157"/>
    </source>
</evidence>
<evidence type="ECO:0000259" key="15">
    <source>
        <dbReference type="Pfam" id="PF22843"/>
    </source>
</evidence>
<accession>A0A6P5JY07</accession>
<keyword evidence="3 13" id="KW-0812">Transmembrane</keyword>
<evidence type="ECO:0000256" key="4">
    <source>
        <dbReference type="ARBA" id="ARBA00022729"/>
    </source>
</evidence>
<keyword evidence="6 13" id="KW-1133">Transmembrane helix</keyword>
<evidence type="ECO:0000256" key="10">
    <source>
        <dbReference type="ARBA" id="ARBA00023180"/>
    </source>
</evidence>
<feature type="domain" description="CATSPERE Ig-like" evidence="17">
    <location>
        <begin position="588"/>
        <end position="695"/>
    </location>
</feature>
<dbReference type="InterPro" id="IPR053814">
    <property type="entry name" value="CATSPERD/E_C"/>
</dbReference>
<comment type="similarity">
    <text evidence="1">Belongs to the CATSPERD family.</text>
</comment>
<evidence type="ECO:0000313" key="20">
    <source>
        <dbReference type="RefSeq" id="XP_020837756.1"/>
    </source>
</evidence>
<evidence type="ECO:0000256" key="3">
    <source>
        <dbReference type="ARBA" id="ARBA00022692"/>
    </source>
</evidence>
<sequence>MVWEKVLASGVLLLGYSSALWRYRTNTKNYAVFNTRTTIHLEYEGPDFIEWDVPRACSIKNKSAPNTEMFCFTEGVHNIKPIVRDKPPEAEERYLFVDRASDCFLWYFLSSHMENRDLQSIQIWVYDPENASPEELASNASNPSLNSKSLSMQFLSMGQEPMIVSIISHQVYPPEITKQEGIWETHVPLTKTNLFMQIKGNSVALQDCFIADYIFLLSYVSLTFSQNPEYVKMTLKDEQNILFDWPPCFPATIATVSHWETLFTKDAFNTSEKIRIPPNSLTEEERHDIQEVCIIEEGIVVLTKGSVYLRRKTDFIPLDKKFGIPPNVTGIKTRTYCWPGYTPREGLELSQIIVWTTNEVFLGYSRLKFYLLTTLGDLMKILNLKEELWRGFSIRLATYTSDPTGVALLLGTTTHNNYDSLYLVFYDEDSTEWRLQDFSLSLPSGKKLGALFMYSALPNFVIWDDKHVHYSYQNYSENGFLRTYLGSIDLTTATNSTIHQVFIDYYGNGVIKMYNNKMLYFKLEIKDVALLHDWANENDNTLVLMNPTGELFLANLNYGIAKSSEYPIMLELYSSIFKEQTICPYLLFESSIVVSNIYLDKRDELTFWAQVIYRENLGVYPIVEIYGRKLLKEKRDVSYEIALGICTKNLTVTFYQKVDYEGVKNYGELQEEHMGHVMIQLRPSQFARTCPLSSQAVHVFVGCSSQRYLELKGYKENLCQGKNATYVIEKKYLRGNPPEDKFINYNISKYGCPIKISMTKSFHPVLHLYEGGRFIEEVKANFIIWEINGRKDFGYTLSMSDAGCVNEAQSWKSMMAQNKDVPLEEVWGPHNYRHCFSFSTGKPGDLTQPYEIINLTNKNDIVWRNHHIGFYVFQAKIIDPNYSFCNLTITFAIETFGLIPKTDPLLVFIFTLPLIFIMLICLVVSYFQYLKFFRKFIYEPSLESKHKMK</sequence>
<evidence type="ECO:0000256" key="5">
    <source>
        <dbReference type="ARBA" id="ARBA00022846"/>
    </source>
</evidence>
<dbReference type="Pfam" id="PF22850">
    <property type="entry name" value="CATSPERD-E_C"/>
    <property type="match status" value="1"/>
</dbReference>
<dbReference type="GO" id="GO:0048240">
    <property type="term" value="P:sperm capacitation"/>
    <property type="evidence" value="ECO:0007669"/>
    <property type="project" value="TreeGrafter"/>
</dbReference>
<evidence type="ECO:0000256" key="12">
    <source>
        <dbReference type="ARBA" id="ARBA00037793"/>
    </source>
</evidence>
<keyword evidence="7" id="KW-0969">Cilium</keyword>
<evidence type="ECO:0000256" key="11">
    <source>
        <dbReference type="ARBA" id="ARBA00023273"/>
    </source>
</evidence>
<dbReference type="PANTHER" id="PTHR33722">
    <property type="entry name" value="CATION CHANNEL SPERM-ASSOCIATED PROTEIN SUBUNIT DELTA-RELATED"/>
    <property type="match status" value="1"/>
</dbReference>
<dbReference type="RefSeq" id="XP_020837756.1">
    <property type="nucleotide sequence ID" value="XM_020982097.1"/>
</dbReference>
<protein>
    <submittedName>
        <fullName evidence="20">Uncharacterized protein C1orf101 homolog</fullName>
    </submittedName>
</protein>
<reference evidence="20" key="1">
    <citation type="submission" date="2025-08" db="UniProtKB">
        <authorList>
            <consortium name="RefSeq"/>
        </authorList>
    </citation>
    <scope>IDENTIFICATION</scope>
    <source>
        <tissue evidence="20">Spleen</tissue>
    </source>
</reference>
<evidence type="ECO:0000259" key="16">
    <source>
        <dbReference type="Pfam" id="PF22844"/>
    </source>
</evidence>
<evidence type="ECO:0000256" key="1">
    <source>
        <dbReference type="ARBA" id="ARBA00010246"/>
    </source>
</evidence>
<keyword evidence="10" id="KW-0325">Glycoprotein</keyword>
<dbReference type="Proteomes" id="UP000515140">
    <property type="component" value="Unplaced"/>
</dbReference>
<organism evidence="19 20">
    <name type="scientific">Phascolarctos cinereus</name>
    <name type="common">Koala</name>
    <dbReference type="NCBI Taxonomy" id="38626"/>
    <lineage>
        <taxon>Eukaryota</taxon>
        <taxon>Metazoa</taxon>
        <taxon>Chordata</taxon>
        <taxon>Craniata</taxon>
        <taxon>Vertebrata</taxon>
        <taxon>Euteleostomi</taxon>
        <taxon>Mammalia</taxon>
        <taxon>Metatheria</taxon>
        <taxon>Diprotodontia</taxon>
        <taxon>Phascolarctidae</taxon>
        <taxon>Phascolarctos</taxon>
    </lineage>
</organism>
<dbReference type="Pfam" id="PF22844">
    <property type="entry name" value="Beta-prop_CATSPERE"/>
    <property type="match status" value="1"/>
</dbReference>
<keyword evidence="2" id="KW-1003">Cell membrane</keyword>
<keyword evidence="8 13" id="KW-0472">Membrane</keyword>
<evidence type="ECO:0000259" key="14">
    <source>
        <dbReference type="Pfam" id="PF22841"/>
    </source>
</evidence>
<dbReference type="GO" id="GO:0097228">
    <property type="term" value="C:sperm principal piece"/>
    <property type="evidence" value="ECO:0007669"/>
    <property type="project" value="TreeGrafter"/>
</dbReference>
<dbReference type="GO" id="GO:0036128">
    <property type="term" value="C:CatSper complex"/>
    <property type="evidence" value="ECO:0007669"/>
    <property type="project" value="InterPro"/>
</dbReference>
<keyword evidence="19" id="KW-1185">Reference proteome</keyword>
<dbReference type="InterPro" id="IPR053815">
    <property type="entry name" value="CATSPERE_Ig-like"/>
</dbReference>
<dbReference type="FunCoup" id="A0A6P5JY07">
    <property type="interactions" value="16"/>
</dbReference>
<dbReference type="KEGG" id="pcw:110205482"/>
<feature type="domain" description="CATSPERE beta-propeller" evidence="16">
    <location>
        <begin position="238"/>
        <end position="577"/>
    </location>
</feature>
<feature type="domain" description="CATSPERE second N-terminal" evidence="15">
    <location>
        <begin position="103"/>
        <end position="188"/>
    </location>
</feature>
<dbReference type="CTD" id="257044"/>
<dbReference type="InterPro" id="IPR053816">
    <property type="entry name" value="CATSPERE_beta-prop"/>
</dbReference>
<evidence type="ECO:0000313" key="19">
    <source>
        <dbReference type="Proteomes" id="UP000515140"/>
    </source>
</evidence>
<keyword evidence="5" id="KW-0282">Flagellum</keyword>
<dbReference type="InParanoid" id="A0A6P5JY07"/>
<dbReference type="Pfam" id="PF22843">
    <property type="entry name" value="CATSPERE_NTD2"/>
    <property type="match status" value="1"/>
</dbReference>
<keyword evidence="4" id="KW-0732">Signal</keyword>
<proteinExistence type="inferred from homology"/>
<name>A0A6P5JY07_PHACI</name>
<dbReference type="InterPro" id="IPR028751">
    <property type="entry name" value="CATSPERD/E"/>
</dbReference>
<keyword evidence="9" id="KW-1015">Disulfide bond</keyword>
<evidence type="ECO:0000256" key="8">
    <source>
        <dbReference type="ARBA" id="ARBA00023136"/>
    </source>
</evidence>
<evidence type="ECO:0000259" key="18">
    <source>
        <dbReference type="Pfam" id="PF22850"/>
    </source>
</evidence>
<dbReference type="InterPro" id="IPR053818">
    <property type="entry name" value="CATSPERE_NTD1"/>
</dbReference>
<feature type="domain" description="CATSPERD/E C-terminal" evidence="18">
    <location>
        <begin position="725"/>
        <end position="927"/>
    </location>
</feature>
<evidence type="ECO:0000256" key="2">
    <source>
        <dbReference type="ARBA" id="ARBA00022475"/>
    </source>
</evidence>
<dbReference type="GO" id="GO:0030317">
    <property type="term" value="P:flagellated sperm motility"/>
    <property type="evidence" value="ECO:0007669"/>
    <property type="project" value="TreeGrafter"/>
</dbReference>
<dbReference type="AlphaFoldDB" id="A0A6P5JY07"/>
<evidence type="ECO:0000256" key="6">
    <source>
        <dbReference type="ARBA" id="ARBA00022989"/>
    </source>
</evidence>
<feature type="transmembrane region" description="Helical" evidence="13">
    <location>
        <begin position="905"/>
        <end position="927"/>
    </location>
</feature>
<gene>
    <name evidence="20" type="primary">CATSPERE</name>
</gene>
<feature type="domain" description="CATSPERE first N-terminal" evidence="14">
    <location>
        <begin position="12"/>
        <end position="98"/>
    </location>
</feature>
<dbReference type="PANTHER" id="PTHR33722:SF3">
    <property type="entry name" value="CATION CHANNEL SPERM-ASSOCIATED AUXILIARY SUBUNIT EPSILON"/>
    <property type="match status" value="1"/>
</dbReference>
<dbReference type="Pfam" id="PF22849">
    <property type="entry name" value="CATSPERE_Ig-like"/>
    <property type="match status" value="1"/>
</dbReference>
<dbReference type="Pfam" id="PF22841">
    <property type="entry name" value="CATSPERE_NTD1"/>
    <property type="match status" value="1"/>
</dbReference>
<keyword evidence="11" id="KW-0966">Cell projection</keyword>
<comment type="subcellular location">
    <subcellularLocation>
        <location evidence="12">Cell projection</location>
        <location evidence="12">Cilium</location>
        <location evidence="12">Flagellum membrane</location>
        <topology evidence="12">Single-pass type I membrane protein</topology>
    </subcellularLocation>
</comment>
<evidence type="ECO:0000259" key="17">
    <source>
        <dbReference type="Pfam" id="PF22849"/>
    </source>
</evidence>
<evidence type="ECO:0000256" key="13">
    <source>
        <dbReference type="SAM" id="Phobius"/>
    </source>
</evidence>
<evidence type="ECO:0000256" key="7">
    <source>
        <dbReference type="ARBA" id="ARBA00023069"/>
    </source>
</evidence>
<dbReference type="GeneID" id="110205482"/>
<dbReference type="InterPro" id="IPR053817">
    <property type="entry name" value="CATSPERE_NTD2"/>
</dbReference>